<evidence type="ECO:0000313" key="2">
    <source>
        <dbReference type="Proteomes" id="UP001190336"/>
    </source>
</evidence>
<name>A0ABM9L971_9MYCO</name>
<gene>
    <name evidence="1" type="ORF">MU0083_001008</name>
</gene>
<dbReference type="RefSeq" id="WP_308475945.1">
    <property type="nucleotide sequence ID" value="NZ_OY726394.1"/>
</dbReference>
<dbReference type="Proteomes" id="UP001190336">
    <property type="component" value="Chromosome"/>
</dbReference>
<accession>A0ABM9L971</accession>
<organism evidence="1 2">
    <name type="scientific">[Mycobacterium] kokjensenii</name>
    <dbReference type="NCBI Taxonomy" id="3064287"/>
    <lineage>
        <taxon>Bacteria</taxon>
        <taxon>Bacillati</taxon>
        <taxon>Actinomycetota</taxon>
        <taxon>Actinomycetes</taxon>
        <taxon>Mycobacteriales</taxon>
        <taxon>Mycobacteriaceae</taxon>
        <taxon>Mycolicibacter</taxon>
    </lineage>
</organism>
<protein>
    <submittedName>
        <fullName evidence="1">Uncharacterized protein</fullName>
    </submittedName>
</protein>
<dbReference type="EMBL" id="OY726394">
    <property type="protein sequence ID" value="CAJ1495030.1"/>
    <property type="molecule type" value="Genomic_DNA"/>
</dbReference>
<sequence>MPTATETDPRQQLSLAIRELADLRKLLSSLLSPDDSRNPGH</sequence>
<proteinExistence type="predicted"/>
<keyword evidence="2" id="KW-1185">Reference proteome</keyword>
<evidence type="ECO:0000313" key="1">
    <source>
        <dbReference type="EMBL" id="CAJ1495030.1"/>
    </source>
</evidence>
<reference evidence="1 2" key="1">
    <citation type="submission" date="2023-08" db="EMBL/GenBank/DDBJ databases">
        <authorList>
            <person name="Folkvardsen B D."/>
            <person name="Norman A."/>
        </authorList>
    </citation>
    <scope>NUCLEOTIDE SEQUENCE [LARGE SCALE GENOMIC DNA]</scope>
    <source>
        <strain evidence="1 2">Mu0083</strain>
    </source>
</reference>